<comment type="similarity">
    <text evidence="1">Belongs to the sulfiredoxin family.</text>
</comment>
<dbReference type="InterPro" id="IPR003115">
    <property type="entry name" value="ParB_N"/>
</dbReference>
<sequence>MRIRTGNCLFMPLFTSLITKAFSRLQGTGACTRSASSLWLTPVSGQYSKASQQNYCPSNIHRTMGTVQRDQSIHAAHIEEVHDVPIRVLIRPIPSVLDEKKVESLMQVIQNAATRAQVPPIDVLWIKGREGGDYYYSFGGCHRYEAYKRLNMQTVPCKLFKSTVSDLKFYLGSSTPDLL</sequence>
<keyword evidence="7" id="KW-0560">Oxidoreductase</keyword>
<gene>
    <name evidence="13" type="primary">LOC106176400</name>
</gene>
<dbReference type="GeneID" id="106176400"/>
<keyword evidence="8" id="KW-1015">Disulfide bond</keyword>
<keyword evidence="6" id="KW-0049">Antioxidant</keyword>
<dbReference type="Proteomes" id="UP000085678">
    <property type="component" value="Unplaced"/>
</dbReference>
<dbReference type="InParanoid" id="A0A1S3JV60"/>
<dbReference type="Gene3D" id="3.90.1530.10">
    <property type="entry name" value="Conserved hypothetical protein from pyrococcus furiosus pfu- 392566-001, ParB domain"/>
    <property type="match status" value="1"/>
</dbReference>
<evidence type="ECO:0000256" key="6">
    <source>
        <dbReference type="ARBA" id="ARBA00022862"/>
    </source>
</evidence>
<evidence type="ECO:0000313" key="13">
    <source>
        <dbReference type="RefSeq" id="XP_013414223.1"/>
    </source>
</evidence>
<evidence type="ECO:0000256" key="2">
    <source>
        <dbReference type="ARBA" id="ARBA00013055"/>
    </source>
</evidence>
<comment type="catalytic activity">
    <reaction evidence="9">
        <text>S-hydroxy-S-oxy-L-cysteinyl-[peroxiredoxin] + [protein]-dithiol + ATP = S-hydroxy-L-cysteinyl-[peroxiredoxin] + [protein]-disulfide + ADP + phosphate</text>
        <dbReference type="Rhea" id="RHEA:17545"/>
        <dbReference type="Rhea" id="RHEA-COMP:10593"/>
        <dbReference type="Rhea" id="RHEA-COMP:10594"/>
        <dbReference type="Rhea" id="RHEA-COMP:13681"/>
        <dbReference type="Rhea" id="RHEA-COMP:17976"/>
        <dbReference type="ChEBI" id="CHEBI:29950"/>
        <dbReference type="ChEBI" id="CHEBI:30616"/>
        <dbReference type="ChEBI" id="CHEBI:43474"/>
        <dbReference type="ChEBI" id="CHEBI:50058"/>
        <dbReference type="ChEBI" id="CHEBI:61973"/>
        <dbReference type="ChEBI" id="CHEBI:61974"/>
        <dbReference type="ChEBI" id="CHEBI:456216"/>
        <dbReference type="EC" id="1.8.98.2"/>
    </reaction>
</comment>
<feature type="signal peptide" evidence="10">
    <location>
        <begin position="1"/>
        <end position="23"/>
    </location>
</feature>
<keyword evidence="4" id="KW-0547">Nucleotide-binding</keyword>
<dbReference type="Pfam" id="PF02195">
    <property type="entry name" value="ParB_N"/>
    <property type="match status" value="1"/>
</dbReference>
<feature type="chain" id="PRO_5010339036" description="sulfiredoxin" evidence="10">
    <location>
        <begin position="24"/>
        <end position="179"/>
    </location>
</feature>
<dbReference type="KEGG" id="lak:106176400"/>
<proteinExistence type="inferred from homology"/>
<organism evidence="12 13">
    <name type="scientific">Lingula anatina</name>
    <name type="common">Brachiopod</name>
    <name type="synonym">Lingula unguis</name>
    <dbReference type="NCBI Taxonomy" id="7574"/>
    <lineage>
        <taxon>Eukaryota</taxon>
        <taxon>Metazoa</taxon>
        <taxon>Spiralia</taxon>
        <taxon>Lophotrochozoa</taxon>
        <taxon>Brachiopoda</taxon>
        <taxon>Linguliformea</taxon>
        <taxon>Lingulata</taxon>
        <taxon>Lingulida</taxon>
        <taxon>Linguloidea</taxon>
        <taxon>Lingulidae</taxon>
        <taxon>Lingula</taxon>
    </lineage>
</organism>
<evidence type="ECO:0000256" key="3">
    <source>
        <dbReference type="ARBA" id="ARBA00022481"/>
    </source>
</evidence>
<feature type="domain" description="ParB-like N-terminal" evidence="11">
    <location>
        <begin position="82"/>
        <end position="177"/>
    </location>
</feature>
<dbReference type="RefSeq" id="XP_013414223.1">
    <property type="nucleotide sequence ID" value="XM_013558769.1"/>
</dbReference>
<dbReference type="OrthoDB" id="10023328at2759"/>
<evidence type="ECO:0000256" key="8">
    <source>
        <dbReference type="ARBA" id="ARBA00023157"/>
    </source>
</evidence>
<dbReference type="InterPro" id="IPR036086">
    <property type="entry name" value="ParB/Sulfiredoxin_sf"/>
</dbReference>
<dbReference type="SUPFAM" id="SSF110849">
    <property type="entry name" value="ParB/Sulfiredoxin"/>
    <property type="match status" value="1"/>
</dbReference>
<protein>
    <recommendedName>
        <fullName evidence="2">sulfiredoxin</fullName>
        <ecNumber evidence="2">1.8.98.2</ecNumber>
    </recommendedName>
</protein>
<evidence type="ECO:0000256" key="1">
    <source>
        <dbReference type="ARBA" id="ARBA00009609"/>
    </source>
</evidence>
<evidence type="ECO:0000256" key="9">
    <source>
        <dbReference type="ARBA" id="ARBA00047514"/>
    </source>
</evidence>
<dbReference type="EC" id="1.8.98.2" evidence="2"/>
<dbReference type="GO" id="GO:0034599">
    <property type="term" value="P:cellular response to oxidative stress"/>
    <property type="evidence" value="ECO:0007669"/>
    <property type="project" value="TreeGrafter"/>
</dbReference>
<accession>A0A1S3JV60</accession>
<name>A0A1S3JV60_LINAN</name>
<evidence type="ECO:0000256" key="4">
    <source>
        <dbReference type="ARBA" id="ARBA00022741"/>
    </source>
</evidence>
<keyword evidence="10" id="KW-0732">Signal</keyword>
<dbReference type="AlphaFoldDB" id="A0A1S3JV60"/>
<dbReference type="FunFam" id="3.90.1530.10:FF:000001">
    <property type="entry name" value="Sulfiredoxin"/>
    <property type="match status" value="1"/>
</dbReference>
<reference evidence="13" key="1">
    <citation type="submission" date="2025-08" db="UniProtKB">
        <authorList>
            <consortium name="RefSeq"/>
        </authorList>
    </citation>
    <scope>IDENTIFICATION</scope>
    <source>
        <tissue evidence="13">Gonads</tissue>
    </source>
</reference>
<dbReference type="SMART" id="SM00470">
    <property type="entry name" value="ParB"/>
    <property type="match status" value="1"/>
</dbReference>
<keyword evidence="12" id="KW-1185">Reference proteome</keyword>
<evidence type="ECO:0000256" key="10">
    <source>
        <dbReference type="SAM" id="SignalP"/>
    </source>
</evidence>
<dbReference type="STRING" id="7574.A0A1S3JV60"/>
<dbReference type="PANTHER" id="PTHR21348">
    <property type="match status" value="1"/>
</dbReference>
<dbReference type="PANTHER" id="PTHR21348:SF2">
    <property type="entry name" value="SULFIREDOXIN-1"/>
    <property type="match status" value="1"/>
</dbReference>
<dbReference type="GO" id="GO:0032542">
    <property type="term" value="F:sulfiredoxin activity"/>
    <property type="evidence" value="ECO:0007669"/>
    <property type="project" value="UniProtKB-EC"/>
</dbReference>
<dbReference type="GO" id="GO:0005737">
    <property type="term" value="C:cytoplasm"/>
    <property type="evidence" value="ECO:0007669"/>
    <property type="project" value="TreeGrafter"/>
</dbReference>
<evidence type="ECO:0000313" key="12">
    <source>
        <dbReference type="Proteomes" id="UP000085678"/>
    </source>
</evidence>
<evidence type="ECO:0000256" key="7">
    <source>
        <dbReference type="ARBA" id="ARBA00023002"/>
    </source>
</evidence>
<keyword evidence="3" id="KW-0488">Methylation</keyword>
<dbReference type="CDD" id="cd16395">
    <property type="entry name" value="Srx"/>
    <property type="match status" value="1"/>
</dbReference>
<evidence type="ECO:0000256" key="5">
    <source>
        <dbReference type="ARBA" id="ARBA00022840"/>
    </source>
</evidence>
<keyword evidence="5" id="KW-0067">ATP-binding</keyword>
<dbReference type="FunCoup" id="A0A1S3JV60">
    <property type="interactions" value="69"/>
</dbReference>
<dbReference type="InterPro" id="IPR016692">
    <property type="entry name" value="Sulfiredoxin"/>
</dbReference>
<evidence type="ECO:0000259" key="11">
    <source>
        <dbReference type="SMART" id="SM00470"/>
    </source>
</evidence>
<dbReference type="GO" id="GO:0005524">
    <property type="term" value="F:ATP binding"/>
    <property type="evidence" value="ECO:0007669"/>
    <property type="project" value="UniProtKB-KW"/>
</dbReference>